<reference evidence="1 2" key="1">
    <citation type="journal article" date="2018" name="Sci. Rep.">
        <title>Genomic diversity and distribution of Bifidobacterium longum subsp. longum across the human lifespan.</title>
        <authorList>
            <person name="Odamaki T."/>
            <person name="Bottacini F."/>
            <person name="Kato K."/>
            <person name="Mitsuyama E."/>
            <person name="Yoshida K."/>
            <person name="Horigome A."/>
            <person name="Xiao J.Z."/>
            <person name="van Sinderen D."/>
        </authorList>
    </citation>
    <scope>NUCLEOTIDE SEQUENCE [LARGE SCALE GENOMIC DNA]</scope>
    <source>
        <strain evidence="1 2">MCC10119</strain>
    </source>
</reference>
<protein>
    <submittedName>
        <fullName evidence="1">Amino acid permease</fullName>
    </submittedName>
</protein>
<dbReference type="Proteomes" id="UP000292729">
    <property type="component" value="Unassembled WGS sequence"/>
</dbReference>
<name>A0A4R0TCC1_BIFLL</name>
<accession>A0A4R0TCC1</accession>
<sequence>MIPFVACCYAVYYALERQLKRERMPNSVSRG</sequence>
<dbReference type="EMBL" id="SHTI01000019">
    <property type="protein sequence ID" value="TCF70337.1"/>
    <property type="molecule type" value="Genomic_DNA"/>
</dbReference>
<evidence type="ECO:0000313" key="2">
    <source>
        <dbReference type="Proteomes" id="UP000292729"/>
    </source>
</evidence>
<evidence type="ECO:0000313" key="1">
    <source>
        <dbReference type="EMBL" id="TCF70337.1"/>
    </source>
</evidence>
<dbReference type="AlphaFoldDB" id="A0A4R0TCC1"/>
<gene>
    <name evidence="1" type="ORF">MCC10119_1049</name>
</gene>
<proteinExistence type="predicted"/>
<organism evidence="1 2">
    <name type="scientific">Bifidobacterium longum subsp. longum</name>
    <dbReference type="NCBI Taxonomy" id="1679"/>
    <lineage>
        <taxon>Bacteria</taxon>
        <taxon>Bacillati</taxon>
        <taxon>Actinomycetota</taxon>
        <taxon>Actinomycetes</taxon>
        <taxon>Bifidobacteriales</taxon>
        <taxon>Bifidobacteriaceae</taxon>
        <taxon>Bifidobacterium</taxon>
    </lineage>
</organism>
<comment type="caution">
    <text evidence="1">The sequence shown here is derived from an EMBL/GenBank/DDBJ whole genome shotgun (WGS) entry which is preliminary data.</text>
</comment>